<feature type="transmembrane region" description="Helical" evidence="7">
    <location>
        <begin position="138"/>
        <end position="159"/>
    </location>
</feature>
<keyword evidence="2" id="KW-0813">Transport</keyword>
<comment type="subcellular location">
    <subcellularLocation>
        <location evidence="1">Membrane</location>
        <topology evidence="1">Multi-pass membrane protein</topology>
    </subcellularLocation>
</comment>
<feature type="transmembrane region" description="Helical" evidence="7">
    <location>
        <begin position="113"/>
        <end position="131"/>
    </location>
</feature>
<dbReference type="PROSITE" id="PS51202">
    <property type="entry name" value="RCK_C"/>
    <property type="match status" value="2"/>
</dbReference>
<feature type="transmembrane region" description="Helical" evidence="7">
    <location>
        <begin position="179"/>
        <end position="199"/>
    </location>
</feature>
<dbReference type="RefSeq" id="WP_198474695.1">
    <property type="nucleotide sequence ID" value="NZ_JADGMQ010000002.1"/>
</dbReference>
<comment type="caution">
    <text evidence="9">The sequence shown here is derived from an EMBL/GenBank/DDBJ whole genome shotgun (WGS) entry which is preliminary data.</text>
</comment>
<dbReference type="SUPFAM" id="SSF116726">
    <property type="entry name" value="TrkA C-terminal domain-like"/>
    <property type="match status" value="2"/>
</dbReference>
<keyword evidence="10" id="KW-1185">Reference proteome</keyword>
<dbReference type="PANTHER" id="PTHR43652:SF2">
    <property type="entry name" value="BASIC AMINO ACID ANTIPORTER YFCC-RELATED"/>
    <property type="match status" value="1"/>
</dbReference>
<feature type="transmembrane region" description="Helical" evidence="7">
    <location>
        <begin position="567"/>
        <end position="587"/>
    </location>
</feature>
<keyword evidence="6 7" id="KW-0472">Membrane</keyword>
<dbReference type="InterPro" id="IPR036721">
    <property type="entry name" value="RCK_C_sf"/>
</dbReference>
<gene>
    <name evidence="9" type="ORF">IOD40_04360</name>
</gene>
<dbReference type="Pfam" id="PF02080">
    <property type="entry name" value="TrkA_C"/>
    <property type="match status" value="2"/>
</dbReference>
<feature type="domain" description="RCK C-terminal" evidence="8">
    <location>
        <begin position="296"/>
        <end position="381"/>
    </location>
</feature>
<evidence type="ECO:0000313" key="9">
    <source>
        <dbReference type="EMBL" id="MBI1619895.1"/>
    </source>
</evidence>
<evidence type="ECO:0000256" key="4">
    <source>
        <dbReference type="ARBA" id="ARBA00022737"/>
    </source>
</evidence>
<feature type="transmembrane region" description="Helical" evidence="7">
    <location>
        <begin position="448"/>
        <end position="473"/>
    </location>
</feature>
<feature type="transmembrane region" description="Helical" evidence="7">
    <location>
        <begin position="399"/>
        <end position="428"/>
    </location>
</feature>
<evidence type="ECO:0000313" key="10">
    <source>
        <dbReference type="Proteomes" id="UP000601789"/>
    </source>
</evidence>
<proteinExistence type="predicted"/>
<reference evidence="9 10" key="1">
    <citation type="submission" date="2020-10" db="EMBL/GenBank/DDBJ databases">
        <title>Aquamicrobium zhengzhouensis sp. nov., a exopolysaccharide producing bacterium isolated from farmland soil.</title>
        <authorList>
            <person name="Wang X."/>
        </authorList>
    </citation>
    <scope>NUCLEOTIDE SEQUENCE [LARGE SCALE GENOMIC DNA]</scope>
    <source>
        <strain evidence="10">cd-1</strain>
    </source>
</reference>
<evidence type="ECO:0000256" key="2">
    <source>
        <dbReference type="ARBA" id="ARBA00022448"/>
    </source>
</evidence>
<evidence type="ECO:0000256" key="7">
    <source>
        <dbReference type="SAM" id="Phobius"/>
    </source>
</evidence>
<organism evidence="9 10">
    <name type="scientific">Aquamicrobium zhengzhouense</name>
    <dbReference type="NCBI Taxonomy" id="2781738"/>
    <lineage>
        <taxon>Bacteria</taxon>
        <taxon>Pseudomonadati</taxon>
        <taxon>Pseudomonadota</taxon>
        <taxon>Alphaproteobacteria</taxon>
        <taxon>Hyphomicrobiales</taxon>
        <taxon>Phyllobacteriaceae</taxon>
        <taxon>Aquamicrobium</taxon>
    </lineage>
</organism>
<feature type="transmembrane region" description="Helical" evidence="7">
    <location>
        <begin position="485"/>
        <end position="509"/>
    </location>
</feature>
<dbReference type="InterPro" id="IPR006037">
    <property type="entry name" value="RCK_C"/>
</dbReference>
<feature type="transmembrane region" description="Helical" evidence="7">
    <location>
        <begin position="28"/>
        <end position="46"/>
    </location>
</feature>
<dbReference type="Pfam" id="PF03600">
    <property type="entry name" value="CitMHS"/>
    <property type="match status" value="1"/>
</dbReference>
<feature type="transmembrane region" description="Helical" evidence="7">
    <location>
        <begin position="90"/>
        <end position="107"/>
    </location>
</feature>
<dbReference type="Gene3D" id="3.30.70.1450">
    <property type="entry name" value="Regulator of K+ conductance, C-terminal domain"/>
    <property type="match status" value="2"/>
</dbReference>
<accession>A0ABS0S9B4</accession>
<dbReference type="EMBL" id="JADGMQ010000002">
    <property type="protein sequence ID" value="MBI1619895.1"/>
    <property type="molecule type" value="Genomic_DNA"/>
</dbReference>
<dbReference type="InterPro" id="IPR051679">
    <property type="entry name" value="DASS-Related_Transporters"/>
</dbReference>
<dbReference type="Proteomes" id="UP000601789">
    <property type="component" value="Unassembled WGS sequence"/>
</dbReference>
<evidence type="ECO:0000256" key="3">
    <source>
        <dbReference type="ARBA" id="ARBA00022692"/>
    </source>
</evidence>
<protein>
    <submittedName>
        <fullName evidence="9">SLC13 family permease</fullName>
    </submittedName>
</protein>
<feature type="transmembrane region" description="Helical" evidence="7">
    <location>
        <begin position="529"/>
        <end position="547"/>
    </location>
</feature>
<dbReference type="PANTHER" id="PTHR43652">
    <property type="entry name" value="BASIC AMINO ACID ANTIPORTER YFCC-RELATED"/>
    <property type="match status" value="1"/>
</dbReference>
<keyword evidence="3 7" id="KW-0812">Transmembrane</keyword>
<dbReference type="InterPro" id="IPR004680">
    <property type="entry name" value="Cit_transptr-like_dom"/>
</dbReference>
<feature type="domain" description="RCK C-terminal" evidence="8">
    <location>
        <begin position="205"/>
        <end position="288"/>
    </location>
</feature>
<dbReference type="PROSITE" id="PS01271">
    <property type="entry name" value="NA_SULFATE"/>
    <property type="match status" value="1"/>
</dbReference>
<keyword evidence="4" id="KW-0677">Repeat</keyword>
<evidence type="ECO:0000259" key="8">
    <source>
        <dbReference type="PROSITE" id="PS51202"/>
    </source>
</evidence>
<evidence type="ECO:0000256" key="5">
    <source>
        <dbReference type="ARBA" id="ARBA00022989"/>
    </source>
</evidence>
<feature type="transmembrane region" description="Helical" evidence="7">
    <location>
        <begin position="6"/>
        <end position="21"/>
    </location>
</feature>
<name>A0ABS0S9B4_9HYPH</name>
<sequence length="589" mass="63418">MTVEIMLVLGVALIAIILFATEKLRIDAVALLVLFSLVILGLISPSEALSGFSNQATVTVGAMFVLAAGLQNSGALSGIGSLLGQAKSPFLFLLVLFAVLAVVAPFVNNTAVVAVFMPLVITSAASIGMSASKALIPLSYVSQMAGVCTLVGTSTNLLVNAMAQDLGHPGFSMFEFTPLGIICFLAGCFYLLTVGRWLLPDARANELVEQYELGKYITELRVLPDSSLIGTSVAEARLGRDFGVFVLELLRGERKVWSPRSQILKEDDILIARGDWSKLDQLRAKAGLEINTEFQLKARTLEEGTQQVLTEVMIAPRSRVIGSTLALLDRRWQHNATVLAIHRRGKRLREQLKDVTLNVGDVLLMLTPEAEMKALRRDSNVIVLSQREADRPRGWRAPFALITMALVIVLSALSWVPIAITSLIGALAMTLAGCLDADEVYDAIDWRILILLAGLLPLGIAMSQTGAAQFIVANSIGMVSDFGPLVVLAVLYLMALLLTEFMSNAAAAVLLTPIGMSTADMLGVDSTPFLIAVTFAASTSFATPVGYQTNTMVYSAGGYRFTDFVKVGLPLNLLFWVLGVIFIPVFWSF</sequence>
<evidence type="ECO:0000256" key="6">
    <source>
        <dbReference type="ARBA" id="ARBA00023136"/>
    </source>
</evidence>
<dbReference type="InterPro" id="IPR031312">
    <property type="entry name" value="Na/sul_symport_CS"/>
</dbReference>
<evidence type="ECO:0000256" key="1">
    <source>
        <dbReference type="ARBA" id="ARBA00004141"/>
    </source>
</evidence>
<keyword evidence="5 7" id="KW-1133">Transmembrane helix</keyword>